<dbReference type="Gene3D" id="3.40.50.300">
    <property type="entry name" value="P-loop containing nucleotide triphosphate hydrolases"/>
    <property type="match status" value="1"/>
</dbReference>
<feature type="domain" description="Helicase C-terminal" evidence="12">
    <location>
        <begin position="321"/>
        <end position="468"/>
    </location>
</feature>
<keyword evidence="3" id="KW-0547">Nucleotide-binding</keyword>
<evidence type="ECO:0000259" key="12">
    <source>
        <dbReference type="PROSITE" id="PS51194"/>
    </source>
</evidence>
<dbReference type="SUPFAM" id="SSF57850">
    <property type="entry name" value="RING/U-box"/>
    <property type="match status" value="1"/>
</dbReference>
<comment type="caution">
    <text evidence="13">The sequence shown here is derived from an EMBL/GenBank/DDBJ whole genome shotgun (WGS) entry which is preliminary data.</text>
</comment>
<dbReference type="InterPro" id="IPR017907">
    <property type="entry name" value="Znf_RING_CS"/>
</dbReference>
<dbReference type="SMART" id="SM00490">
    <property type="entry name" value="HELICc"/>
    <property type="match status" value="1"/>
</dbReference>
<sequence>MNQYPSDAMIRSFEEDPNLTTEDCEKLRPKYLGPLFSINFYRVVLDEATAIKNHTSRRYYRSMSTRFLGHALFELPQPHALDPITVNLSREETLIYRRVESIFRQRVLKQLKALSWLIFILRLRQAVSHPFLLESVMKDEFEPEDTRWLITELSRIGLWCEEQLQVRDTKKVSLDTKHEGLLATFDMVPQLERVTKPKKGRVQDLCQKCGVAPEDPFHPKCGHVFCEDCIKSSIAEEATAGSGTHGCRECSKLMMSIRKSMEQETGNRGPRNGPSTIKPRHRGDDMNRIQPIPSEESQSTFLAESDREPLKMLTPSTKTIVLKSMLMEWCKCYPTDKIMVFTSFVNVGRIIGRMLQDADIDFLYYFGSMSQIEMYKAVQDFRSKENIRALVASIQCSGQALNLECANRVIIFDLWWNAAMKQQAFGRVHRLGQKKKTYFAKIMVKNSVNERLATLQLKKLKAVEQAVKEHDSSDSTLTAEEIASLLGRVVLDEAGNIVDIESDYDDDETDQDDEGANCNGGTTGSGGGSDGSAQYKP</sequence>
<keyword evidence="5 13" id="KW-0378">Hydrolase</keyword>
<gene>
    <name evidence="13" type="ORF">C8A03DRAFT_46594</name>
</gene>
<evidence type="ECO:0000256" key="9">
    <source>
        <dbReference type="PROSITE-ProRule" id="PRU00175"/>
    </source>
</evidence>
<dbReference type="Gene3D" id="3.30.40.10">
    <property type="entry name" value="Zinc/RING finger domain, C3HC4 (zinc finger)"/>
    <property type="match status" value="1"/>
</dbReference>
<evidence type="ECO:0000313" key="13">
    <source>
        <dbReference type="EMBL" id="KAK4235228.1"/>
    </source>
</evidence>
<dbReference type="PANTHER" id="PTHR45626:SF17">
    <property type="entry name" value="HELICASE-LIKE TRANSCRIPTION FACTOR"/>
    <property type="match status" value="1"/>
</dbReference>
<dbReference type="InterPro" id="IPR018957">
    <property type="entry name" value="Znf_C3HC4_RING-type"/>
</dbReference>
<dbReference type="Pfam" id="PF00097">
    <property type="entry name" value="zf-C3HC4"/>
    <property type="match status" value="1"/>
</dbReference>
<dbReference type="CDD" id="cd18793">
    <property type="entry name" value="SF2_C_SNF"/>
    <property type="match status" value="1"/>
</dbReference>
<evidence type="ECO:0000256" key="2">
    <source>
        <dbReference type="ARBA" id="ARBA00022723"/>
    </source>
</evidence>
<comment type="similarity">
    <text evidence="1">Belongs to the SNF2/RAD54 helicase family.</text>
</comment>
<protein>
    <submittedName>
        <fullName evidence="13">P-loop containing nucleoside triphosphate hydrolase protein</fullName>
    </submittedName>
</protein>
<evidence type="ECO:0000313" key="14">
    <source>
        <dbReference type="Proteomes" id="UP001303760"/>
    </source>
</evidence>
<evidence type="ECO:0000259" key="11">
    <source>
        <dbReference type="PROSITE" id="PS50089"/>
    </source>
</evidence>
<dbReference type="PANTHER" id="PTHR45626">
    <property type="entry name" value="TRANSCRIPTION TERMINATION FACTOR 2-RELATED"/>
    <property type="match status" value="1"/>
</dbReference>
<dbReference type="InterPro" id="IPR027417">
    <property type="entry name" value="P-loop_NTPase"/>
</dbReference>
<dbReference type="InterPro" id="IPR001841">
    <property type="entry name" value="Znf_RING"/>
</dbReference>
<keyword evidence="7" id="KW-0862">Zinc</keyword>
<feature type="domain" description="RING-type" evidence="11">
    <location>
        <begin position="206"/>
        <end position="251"/>
    </location>
</feature>
<dbReference type="GO" id="GO:0005634">
    <property type="term" value="C:nucleus"/>
    <property type="evidence" value="ECO:0007669"/>
    <property type="project" value="TreeGrafter"/>
</dbReference>
<dbReference type="GO" id="GO:0016787">
    <property type="term" value="F:hydrolase activity"/>
    <property type="evidence" value="ECO:0007669"/>
    <property type="project" value="UniProtKB-KW"/>
</dbReference>
<dbReference type="Pfam" id="PF00271">
    <property type="entry name" value="Helicase_C"/>
    <property type="match status" value="1"/>
</dbReference>
<dbReference type="PROSITE" id="PS51194">
    <property type="entry name" value="HELICASE_CTER"/>
    <property type="match status" value="1"/>
</dbReference>
<name>A0AAN7C4G8_9PEZI</name>
<proteinExistence type="inferred from homology"/>
<keyword evidence="2" id="KW-0479">Metal-binding</keyword>
<evidence type="ECO:0000256" key="1">
    <source>
        <dbReference type="ARBA" id="ARBA00007025"/>
    </source>
</evidence>
<dbReference type="SUPFAM" id="SSF52540">
    <property type="entry name" value="P-loop containing nucleoside triphosphate hydrolases"/>
    <property type="match status" value="1"/>
</dbReference>
<dbReference type="Proteomes" id="UP001303760">
    <property type="component" value="Unassembled WGS sequence"/>
</dbReference>
<evidence type="ECO:0000256" key="7">
    <source>
        <dbReference type="ARBA" id="ARBA00022833"/>
    </source>
</evidence>
<evidence type="ECO:0000256" key="3">
    <source>
        <dbReference type="ARBA" id="ARBA00022741"/>
    </source>
</evidence>
<accession>A0AAN7C4G8</accession>
<dbReference type="GO" id="GO:0004386">
    <property type="term" value="F:helicase activity"/>
    <property type="evidence" value="ECO:0007669"/>
    <property type="project" value="UniProtKB-KW"/>
</dbReference>
<evidence type="ECO:0000256" key="8">
    <source>
        <dbReference type="ARBA" id="ARBA00022840"/>
    </source>
</evidence>
<evidence type="ECO:0000256" key="10">
    <source>
        <dbReference type="SAM" id="MobiDB-lite"/>
    </source>
</evidence>
<dbReference type="InterPro" id="IPR050628">
    <property type="entry name" value="SNF2_RAD54_helicase_TF"/>
</dbReference>
<organism evidence="13 14">
    <name type="scientific">Achaetomium macrosporum</name>
    <dbReference type="NCBI Taxonomy" id="79813"/>
    <lineage>
        <taxon>Eukaryota</taxon>
        <taxon>Fungi</taxon>
        <taxon>Dikarya</taxon>
        <taxon>Ascomycota</taxon>
        <taxon>Pezizomycotina</taxon>
        <taxon>Sordariomycetes</taxon>
        <taxon>Sordariomycetidae</taxon>
        <taxon>Sordariales</taxon>
        <taxon>Chaetomiaceae</taxon>
        <taxon>Achaetomium</taxon>
    </lineage>
</organism>
<dbReference type="GO" id="GO:0008270">
    <property type="term" value="F:zinc ion binding"/>
    <property type="evidence" value="ECO:0007669"/>
    <property type="project" value="UniProtKB-KW"/>
</dbReference>
<keyword evidence="14" id="KW-1185">Reference proteome</keyword>
<feature type="compositionally biased region" description="Gly residues" evidence="10">
    <location>
        <begin position="521"/>
        <end position="530"/>
    </location>
</feature>
<dbReference type="PROSITE" id="PS50089">
    <property type="entry name" value="ZF_RING_2"/>
    <property type="match status" value="1"/>
</dbReference>
<evidence type="ECO:0000256" key="6">
    <source>
        <dbReference type="ARBA" id="ARBA00022806"/>
    </source>
</evidence>
<reference evidence="13" key="1">
    <citation type="journal article" date="2023" name="Mol. Phylogenet. Evol.">
        <title>Genome-scale phylogeny and comparative genomics of the fungal order Sordariales.</title>
        <authorList>
            <person name="Hensen N."/>
            <person name="Bonometti L."/>
            <person name="Westerberg I."/>
            <person name="Brannstrom I.O."/>
            <person name="Guillou S."/>
            <person name="Cros-Aarteil S."/>
            <person name="Calhoun S."/>
            <person name="Haridas S."/>
            <person name="Kuo A."/>
            <person name="Mondo S."/>
            <person name="Pangilinan J."/>
            <person name="Riley R."/>
            <person name="LaButti K."/>
            <person name="Andreopoulos B."/>
            <person name="Lipzen A."/>
            <person name="Chen C."/>
            <person name="Yan M."/>
            <person name="Daum C."/>
            <person name="Ng V."/>
            <person name="Clum A."/>
            <person name="Steindorff A."/>
            <person name="Ohm R.A."/>
            <person name="Martin F."/>
            <person name="Silar P."/>
            <person name="Natvig D.O."/>
            <person name="Lalanne C."/>
            <person name="Gautier V."/>
            <person name="Ament-Velasquez S.L."/>
            <person name="Kruys A."/>
            <person name="Hutchinson M.I."/>
            <person name="Powell A.J."/>
            <person name="Barry K."/>
            <person name="Miller A.N."/>
            <person name="Grigoriev I.V."/>
            <person name="Debuchy R."/>
            <person name="Gladieux P."/>
            <person name="Hiltunen Thoren M."/>
            <person name="Johannesson H."/>
        </authorList>
    </citation>
    <scope>NUCLEOTIDE SEQUENCE</scope>
    <source>
        <strain evidence="13">CBS 532.94</strain>
    </source>
</reference>
<keyword evidence="8" id="KW-0067">ATP-binding</keyword>
<keyword evidence="6" id="KW-0347">Helicase</keyword>
<dbReference type="GO" id="GO:0008094">
    <property type="term" value="F:ATP-dependent activity, acting on DNA"/>
    <property type="evidence" value="ECO:0007669"/>
    <property type="project" value="TreeGrafter"/>
</dbReference>
<dbReference type="InterPro" id="IPR001650">
    <property type="entry name" value="Helicase_C-like"/>
</dbReference>
<evidence type="ECO:0000256" key="4">
    <source>
        <dbReference type="ARBA" id="ARBA00022771"/>
    </source>
</evidence>
<dbReference type="InterPro" id="IPR049730">
    <property type="entry name" value="SNF2/RAD54-like_C"/>
</dbReference>
<dbReference type="AlphaFoldDB" id="A0AAN7C4G8"/>
<dbReference type="PROSITE" id="PS00518">
    <property type="entry name" value="ZF_RING_1"/>
    <property type="match status" value="1"/>
</dbReference>
<evidence type="ECO:0000256" key="5">
    <source>
        <dbReference type="ARBA" id="ARBA00022801"/>
    </source>
</evidence>
<dbReference type="GO" id="GO:0005524">
    <property type="term" value="F:ATP binding"/>
    <property type="evidence" value="ECO:0007669"/>
    <property type="project" value="UniProtKB-KW"/>
</dbReference>
<reference evidence="13" key="2">
    <citation type="submission" date="2023-05" db="EMBL/GenBank/DDBJ databases">
        <authorList>
            <consortium name="Lawrence Berkeley National Laboratory"/>
            <person name="Steindorff A."/>
            <person name="Hensen N."/>
            <person name="Bonometti L."/>
            <person name="Westerberg I."/>
            <person name="Brannstrom I.O."/>
            <person name="Guillou S."/>
            <person name="Cros-Aarteil S."/>
            <person name="Calhoun S."/>
            <person name="Haridas S."/>
            <person name="Kuo A."/>
            <person name="Mondo S."/>
            <person name="Pangilinan J."/>
            <person name="Riley R."/>
            <person name="Labutti K."/>
            <person name="Andreopoulos B."/>
            <person name="Lipzen A."/>
            <person name="Chen C."/>
            <person name="Yanf M."/>
            <person name="Daum C."/>
            <person name="Ng V."/>
            <person name="Clum A."/>
            <person name="Ohm R."/>
            <person name="Martin F."/>
            <person name="Silar P."/>
            <person name="Natvig D."/>
            <person name="Lalanne C."/>
            <person name="Gautier V."/>
            <person name="Ament-Velasquez S.L."/>
            <person name="Kruys A."/>
            <person name="Hutchinson M.I."/>
            <person name="Powell A.J."/>
            <person name="Barry K."/>
            <person name="Miller A.N."/>
            <person name="Grigoriev I.V."/>
            <person name="Debuchy R."/>
            <person name="Gladieux P."/>
            <person name="Thoren M.H."/>
            <person name="Johannesson H."/>
        </authorList>
    </citation>
    <scope>NUCLEOTIDE SEQUENCE</scope>
    <source>
        <strain evidence="13">CBS 532.94</strain>
    </source>
</reference>
<feature type="region of interest" description="Disordered" evidence="10">
    <location>
        <begin position="260"/>
        <end position="305"/>
    </location>
</feature>
<dbReference type="InterPro" id="IPR013083">
    <property type="entry name" value="Znf_RING/FYVE/PHD"/>
</dbReference>
<feature type="compositionally biased region" description="Acidic residues" evidence="10">
    <location>
        <begin position="501"/>
        <end position="515"/>
    </location>
</feature>
<dbReference type="EMBL" id="MU860286">
    <property type="protein sequence ID" value="KAK4235228.1"/>
    <property type="molecule type" value="Genomic_DNA"/>
</dbReference>
<dbReference type="GO" id="GO:0006281">
    <property type="term" value="P:DNA repair"/>
    <property type="evidence" value="ECO:0007669"/>
    <property type="project" value="TreeGrafter"/>
</dbReference>
<keyword evidence="4 9" id="KW-0863">Zinc-finger</keyword>
<feature type="region of interest" description="Disordered" evidence="10">
    <location>
        <begin position="501"/>
        <end position="537"/>
    </location>
</feature>